<dbReference type="Proteomes" id="UP000019678">
    <property type="component" value="Unassembled WGS sequence"/>
</dbReference>
<feature type="compositionally biased region" description="Basic and acidic residues" evidence="1">
    <location>
        <begin position="134"/>
        <end position="161"/>
    </location>
</feature>
<proteinExistence type="predicted"/>
<feature type="region of interest" description="Disordered" evidence="1">
    <location>
        <begin position="119"/>
        <end position="167"/>
    </location>
</feature>
<evidence type="ECO:0000256" key="1">
    <source>
        <dbReference type="SAM" id="MobiDB-lite"/>
    </source>
</evidence>
<protein>
    <submittedName>
        <fullName evidence="2">Uncharacterized protein</fullName>
    </submittedName>
</protein>
<sequence>MRIAPSLTVTVAAIGQPVHEAKRLPHVPAPGRCERCTEGSRGQRYIEIQPHRAVLPDRRVGPGACRKRHESLSQEVVVPVARGSSATMSTWVEVEVRLGGGRGGPGGMPTSAWAEVEVNPRGGRGPPGRGSRWTWRDADISLDGGRRQPERRLRSAWRDADVSLDGG</sequence>
<evidence type="ECO:0000313" key="3">
    <source>
        <dbReference type="Proteomes" id="UP000019678"/>
    </source>
</evidence>
<dbReference type="AlphaFoldDB" id="A0A017SYQ7"/>
<accession>A0A017SYQ7</accession>
<dbReference type="EMBL" id="ASRX01000081">
    <property type="protein sequence ID" value="EYF01441.1"/>
    <property type="molecule type" value="Genomic_DNA"/>
</dbReference>
<gene>
    <name evidence="2" type="ORF">CAP_8274</name>
</gene>
<evidence type="ECO:0000313" key="2">
    <source>
        <dbReference type="EMBL" id="EYF01441.1"/>
    </source>
</evidence>
<name>A0A017SYQ7_9BACT</name>
<reference evidence="2 3" key="1">
    <citation type="submission" date="2013-05" db="EMBL/GenBank/DDBJ databases">
        <title>Genome assembly of Chondromyces apiculatus DSM 436.</title>
        <authorList>
            <person name="Sharma G."/>
            <person name="Khatri I."/>
            <person name="Kaur C."/>
            <person name="Mayilraj S."/>
            <person name="Subramanian S."/>
        </authorList>
    </citation>
    <scope>NUCLEOTIDE SEQUENCE [LARGE SCALE GENOMIC DNA]</scope>
    <source>
        <strain evidence="2 3">DSM 436</strain>
    </source>
</reference>
<organism evidence="2 3">
    <name type="scientific">Chondromyces apiculatus DSM 436</name>
    <dbReference type="NCBI Taxonomy" id="1192034"/>
    <lineage>
        <taxon>Bacteria</taxon>
        <taxon>Pseudomonadati</taxon>
        <taxon>Myxococcota</taxon>
        <taxon>Polyangia</taxon>
        <taxon>Polyangiales</taxon>
        <taxon>Polyangiaceae</taxon>
        <taxon>Chondromyces</taxon>
    </lineage>
</organism>
<comment type="caution">
    <text evidence="2">The sequence shown here is derived from an EMBL/GenBank/DDBJ whole genome shotgun (WGS) entry which is preliminary data.</text>
</comment>
<keyword evidence="3" id="KW-1185">Reference proteome</keyword>